<keyword evidence="2" id="KW-0560">Oxidoreductase</keyword>
<feature type="domain" description="Carboxymuconolactone decarboxylase-like" evidence="1">
    <location>
        <begin position="48"/>
        <end position="122"/>
    </location>
</feature>
<accession>A0A1N6THC6</accession>
<dbReference type="InterPro" id="IPR010195">
    <property type="entry name" value="Uncharacterised_peroxidase-rel"/>
</dbReference>
<dbReference type="PANTHER" id="PTHR35446">
    <property type="entry name" value="SI:CH211-175M2.5"/>
    <property type="match status" value="1"/>
</dbReference>
<reference evidence="3" key="1">
    <citation type="submission" date="2017-01" db="EMBL/GenBank/DDBJ databases">
        <authorList>
            <person name="Varghese N."/>
            <person name="Submissions S."/>
        </authorList>
    </citation>
    <scope>NUCLEOTIDE SEQUENCE [LARGE SCALE GENOMIC DNA]</scope>
    <source>
        <strain evidence="3">UM1</strain>
    </source>
</reference>
<sequence length="181" mass="18518">MSSNSPRISPIDVATAQPDVRATLDAVKAEIGMVPNLFKTLAQSPAALDGYLGLSATLGKGSLTAAQREIVALAVGQVNRCAYCLSAHTLIGKGAGLSEAAIEAARRGTGSVPADAALAAFAHLVASHRGVVEDEELAAFKQAGFDDGAVLEVIAHVALNTLTNYANHVAKTDIDFPAVTL</sequence>
<dbReference type="InterPro" id="IPR029032">
    <property type="entry name" value="AhpD-like"/>
</dbReference>
<organism evidence="2 3">
    <name type="scientific">Solilutibacter tolerans</name>
    <dbReference type="NCBI Taxonomy" id="1604334"/>
    <lineage>
        <taxon>Bacteria</taxon>
        <taxon>Pseudomonadati</taxon>
        <taxon>Pseudomonadota</taxon>
        <taxon>Gammaproteobacteria</taxon>
        <taxon>Lysobacterales</taxon>
        <taxon>Lysobacteraceae</taxon>
        <taxon>Solilutibacter</taxon>
    </lineage>
</organism>
<dbReference type="STRING" id="1604334.SAMN05421546_1371"/>
<keyword evidence="3" id="KW-1185">Reference proteome</keyword>
<name>A0A1N6THC6_9GAMM</name>
<dbReference type="Proteomes" id="UP000241788">
    <property type="component" value="Unassembled WGS sequence"/>
</dbReference>
<evidence type="ECO:0000259" key="1">
    <source>
        <dbReference type="Pfam" id="PF02627"/>
    </source>
</evidence>
<evidence type="ECO:0000313" key="2">
    <source>
        <dbReference type="EMBL" id="SIQ52506.1"/>
    </source>
</evidence>
<evidence type="ECO:0000313" key="3">
    <source>
        <dbReference type="Proteomes" id="UP000241788"/>
    </source>
</evidence>
<dbReference type="NCBIfam" id="TIGR00778">
    <property type="entry name" value="ahpD_dom"/>
    <property type="match status" value="1"/>
</dbReference>
<dbReference type="InterPro" id="IPR003779">
    <property type="entry name" value="CMD-like"/>
</dbReference>
<gene>
    <name evidence="2" type="ORF">SAMN05421546_1371</name>
</gene>
<dbReference type="GO" id="GO:0051920">
    <property type="term" value="F:peroxiredoxin activity"/>
    <property type="evidence" value="ECO:0007669"/>
    <property type="project" value="InterPro"/>
</dbReference>
<keyword evidence="2" id="KW-0575">Peroxidase</keyword>
<dbReference type="SUPFAM" id="SSF69118">
    <property type="entry name" value="AhpD-like"/>
    <property type="match status" value="1"/>
</dbReference>
<dbReference type="OrthoDB" id="9808310at2"/>
<dbReference type="EMBL" id="FTLW01000003">
    <property type="protein sequence ID" value="SIQ52506.1"/>
    <property type="molecule type" value="Genomic_DNA"/>
</dbReference>
<dbReference type="Gene3D" id="1.20.1290.10">
    <property type="entry name" value="AhpD-like"/>
    <property type="match status" value="1"/>
</dbReference>
<protein>
    <submittedName>
        <fullName evidence="2">Uncharacterized peroxidase-related enzyme</fullName>
    </submittedName>
</protein>
<proteinExistence type="predicted"/>
<dbReference type="AlphaFoldDB" id="A0A1N6THC6"/>
<dbReference type="InterPro" id="IPR004675">
    <property type="entry name" value="AhpD_core"/>
</dbReference>
<dbReference type="PANTHER" id="PTHR35446:SF3">
    <property type="entry name" value="CMD DOMAIN-CONTAINING PROTEIN"/>
    <property type="match status" value="1"/>
</dbReference>
<dbReference type="NCBIfam" id="TIGR01926">
    <property type="entry name" value="peroxid_rel"/>
    <property type="match status" value="1"/>
</dbReference>
<dbReference type="RefSeq" id="WP_076586650.1">
    <property type="nucleotide sequence ID" value="NZ_FTLW01000003.1"/>
</dbReference>
<dbReference type="Pfam" id="PF02627">
    <property type="entry name" value="CMD"/>
    <property type="match status" value="1"/>
</dbReference>